<name>A0AAD7N7M6_9AGAR</name>
<dbReference type="AlphaFoldDB" id="A0AAD7N7M6"/>
<proteinExistence type="predicted"/>
<feature type="region of interest" description="Disordered" evidence="1">
    <location>
        <begin position="43"/>
        <end position="112"/>
    </location>
</feature>
<gene>
    <name evidence="2" type="ORF">B0H16DRAFT_1845550</name>
</gene>
<evidence type="ECO:0000313" key="2">
    <source>
        <dbReference type="EMBL" id="KAJ7749441.1"/>
    </source>
</evidence>
<organism evidence="2 3">
    <name type="scientific">Mycena metata</name>
    <dbReference type="NCBI Taxonomy" id="1033252"/>
    <lineage>
        <taxon>Eukaryota</taxon>
        <taxon>Fungi</taxon>
        <taxon>Dikarya</taxon>
        <taxon>Basidiomycota</taxon>
        <taxon>Agaricomycotina</taxon>
        <taxon>Agaricomycetes</taxon>
        <taxon>Agaricomycetidae</taxon>
        <taxon>Agaricales</taxon>
        <taxon>Marasmiineae</taxon>
        <taxon>Mycenaceae</taxon>
        <taxon>Mycena</taxon>
    </lineage>
</organism>
<dbReference type="EMBL" id="JARKIB010000069">
    <property type="protein sequence ID" value="KAJ7749441.1"/>
    <property type="molecule type" value="Genomic_DNA"/>
</dbReference>
<keyword evidence="3" id="KW-1185">Reference proteome</keyword>
<feature type="compositionally biased region" description="Low complexity" evidence="1">
    <location>
        <begin position="62"/>
        <end position="71"/>
    </location>
</feature>
<evidence type="ECO:0000313" key="3">
    <source>
        <dbReference type="Proteomes" id="UP001215598"/>
    </source>
</evidence>
<reference evidence="2" key="1">
    <citation type="submission" date="2023-03" db="EMBL/GenBank/DDBJ databases">
        <title>Massive genome expansion in bonnet fungi (Mycena s.s.) driven by repeated elements and novel gene families across ecological guilds.</title>
        <authorList>
            <consortium name="Lawrence Berkeley National Laboratory"/>
            <person name="Harder C.B."/>
            <person name="Miyauchi S."/>
            <person name="Viragh M."/>
            <person name="Kuo A."/>
            <person name="Thoen E."/>
            <person name="Andreopoulos B."/>
            <person name="Lu D."/>
            <person name="Skrede I."/>
            <person name="Drula E."/>
            <person name="Henrissat B."/>
            <person name="Morin E."/>
            <person name="Kohler A."/>
            <person name="Barry K."/>
            <person name="LaButti K."/>
            <person name="Morin E."/>
            <person name="Salamov A."/>
            <person name="Lipzen A."/>
            <person name="Mereny Z."/>
            <person name="Hegedus B."/>
            <person name="Baldrian P."/>
            <person name="Stursova M."/>
            <person name="Weitz H."/>
            <person name="Taylor A."/>
            <person name="Grigoriev I.V."/>
            <person name="Nagy L.G."/>
            <person name="Martin F."/>
            <person name="Kauserud H."/>
        </authorList>
    </citation>
    <scope>NUCLEOTIDE SEQUENCE</scope>
    <source>
        <strain evidence="2">CBHHK182m</strain>
    </source>
</reference>
<protein>
    <submittedName>
        <fullName evidence="2">Uncharacterized protein</fullName>
    </submittedName>
</protein>
<comment type="caution">
    <text evidence="2">The sequence shown here is derived from an EMBL/GenBank/DDBJ whole genome shotgun (WGS) entry which is preliminary data.</text>
</comment>
<evidence type="ECO:0000256" key="1">
    <source>
        <dbReference type="SAM" id="MobiDB-lite"/>
    </source>
</evidence>
<sequence>MARCPCCSFSPAPPRMAYTDDIIPRVICEVGRAVADRILTDKGRRNDDDYGRHEHRGHSPHRYNSASSSSHSQDDNSRYGYRSAATSFASPPRPADLAEDTESSAITAKDVGVRAPPSNLGLMAHHNAGGHPIFSATEAAKDDETHGKDAGKQARKPFENSTV</sequence>
<feature type="compositionally biased region" description="Basic and acidic residues" evidence="1">
    <location>
        <begin position="43"/>
        <end position="52"/>
    </location>
</feature>
<accession>A0AAD7N7M6</accession>
<feature type="region of interest" description="Disordered" evidence="1">
    <location>
        <begin position="140"/>
        <end position="163"/>
    </location>
</feature>
<dbReference type="Proteomes" id="UP001215598">
    <property type="component" value="Unassembled WGS sequence"/>
</dbReference>